<name>A0A173S2X2_ANAHA</name>
<dbReference type="AlphaFoldDB" id="A0A173S2X2"/>
<proteinExistence type="predicted"/>
<dbReference type="EMBL" id="CYXT01000005">
    <property type="protein sequence ID" value="CUM84774.1"/>
    <property type="molecule type" value="Genomic_DNA"/>
</dbReference>
<organism evidence="2 3">
    <name type="scientific">Anaerostipes hadrus</name>
    <dbReference type="NCBI Taxonomy" id="649756"/>
    <lineage>
        <taxon>Bacteria</taxon>
        <taxon>Bacillati</taxon>
        <taxon>Bacillota</taxon>
        <taxon>Clostridia</taxon>
        <taxon>Lachnospirales</taxon>
        <taxon>Lachnospiraceae</taxon>
        <taxon>Anaerostipes</taxon>
    </lineage>
</organism>
<feature type="transmembrane region" description="Helical" evidence="1">
    <location>
        <begin position="202"/>
        <end position="224"/>
    </location>
</feature>
<keyword evidence="1" id="KW-0472">Membrane</keyword>
<gene>
    <name evidence="2" type="ORF">ERS852425_00994</name>
</gene>
<evidence type="ECO:0000313" key="2">
    <source>
        <dbReference type="EMBL" id="CUM84774.1"/>
    </source>
</evidence>
<feature type="transmembrane region" description="Helical" evidence="1">
    <location>
        <begin position="75"/>
        <end position="92"/>
    </location>
</feature>
<feature type="transmembrane region" description="Helical" evidence="1">
    <location>
        <begin position="173"/>
        <end position="190"/>
    </location>
</feature>
<feature type="transmembrane region" description="Helical" evidence="1">
    <location>
        <begin position="112"/>
        <end position="132"/>
    </location>
</feature>
<feature type="transmembrane region" description="Helical" evidence="1">
    <location>
        <begin position="20"/>
        <end position="39"/>
    </location>
</feature>
<accession>A0A173S2X2</accession>
<keyword evidence="1" id="KW-0812">Transmembrane</keyword>
<protein>
    <submittedName>
        <fullName evidence="2">Uncharacterized protein</fullName>
    </submittedName>
</protein>
<evidence type="ECO:0000256" key="1">
    <source>
        <dbReference type="SAM" id="Phobius"/>
    </source>
</evidence>
<dbReference type="RefSeq" id="WP_055258164.1">
    <property type="nucleotide sequence ID" value="NZ_CYXT01000005.1"/>
</dbReference>
<sequence length="265" mass="30840">MSQSQYYVTHYFNAQNAGSFMAVSLIGLIVVLAIVLLTAKLQKHYKINIENPTEAELAQIEQTHKTKVISWIESFYEMVFSSTSVLIFLSLYYVLDERIPQAAYFWNKYQDILLMVFLVCSVFLTFWFDRIFVHLKTISSEQKASVRLISAFYIILILLYIKFIYNDSNYDSLIFYFVMLAIGRFVYFDSTLDYIKESLKNVVKYLPLLILMGAYSGFICWYGFSSDFLLKSNGVIVSTLLAHLFMDVAIFVLDKIRVVQFIGKF</sequence>
<feature type="transmembrane region" description="Helical" evidence="1">
    <location>
        <begin position="144"/>
        <end position="161"/>
    </location>
</feature>
<keyword evidence="1" id="KW-1133">Transmembrane helix</keyword>
<evidence type="ECO:0000313" key="3">
    <source>
        <dbReference type="Proteomes" id="UP000095598"/>
    </source>
</evidence>
<reference evidence="2 3" key="1">
    <citation type="submission" date="2015-09" db="EMBL/GenBank/DDBJ databases">
        <authorList>
            <consortium name="Pathogen Informatics"/>
        </authorList>
    </citation>
    <scope>NUCLEOTIDE SEQUENCE [LARGE SCALE GENOMIC DNA]</scope>
    <source>
        <strain evidence="2 3">2789STDY5608868</strain>
    </source>
</reference>
<feature type="transmembrane region" description="Helical" evidence="1">
    <location>
        <begin position="236"/>
        <end position="253"/>
    </location>
</feature>
<dbReference type="Proteomes" id="UP000095598">
    <property type="component" value="Unassembled WGS sequence"/>
</dbReference>